<dbReference type="InterPro" id="IPR000719">
    <property type="entry name" value="Prot_kinase_dom"/>
</dbReference>
<dbReference type="GO" id="GO:0005524">
    <property type="term" value="F:ATP binding"/>
    <property type="evidence" value="ECO:0007669"/>
    <property type="project" value="UniProtKB-UniRule"/>
</dbReference>
<dbReference type="SMART" id="SM00220">
    <property type="entry name" value="S_TKc"/>
    <property type="match status" value="1"/>
</dbReference>
<sequence length="360" mass="41258">MTGDFIAVNVGEDKPGCVNGLIKSFKGLFKKKNRLTTIVQPPSPRATFTVSSFKFLKVLGEGGFGKVYLAAPVNTERMGEQCAVKRLKKDPLITQRQVDHVLSEKRLLSSVSHPFVVNMLGSFKDDYYLYIVMELVKGGDFFTYLRRSDRLKSQSAMFYAAQVTTMFEYLHESDIVYRDLKPENLLLCDDGYLKLTDFGFAKVVEFRTYTVCGTPEYIAPEILLNKGHGKAVDWWTLGILIYEMLVGYPPYYDEDQVRIYKKILEAQLKFPSFYDENAKILTTNLLAKDPTKRFGNLHRGIDDIKNCAWFEPMDFKRLLNKELEAPHIPKQTKDPSGVEYRESIRKPKAVVGSDDPFVDW</sequence>
<dbReference type="FunFam" id="1.10.510.10:FF:000005">
    <property type="entry name" value="cAMP-dependent protein kinase catalytic subunit alpha"/>
    <property type="match status" value="1"/>
</dbReference>
<evidence type="ECO:0000256" key="4">
    <source>
        <dbReference type="ARBA" id="ARBA00022777"/>
    </source>
</evidence>
<keyword evidence="3 6" id="KW-0547">Nucleotide-binding</keyword>
<dbReference type="KEGG" id="tot:TOT_020000373"/>
<dbReference type="EMBL" id="AP011947">
    <property type="protein sequence ID" value="BAM40110.1"/>
    <property type="molecule type" value="Genomic_DNA"/>
</dbReference>
<keyword evidence="4 9" id="KW-0418">Kinase</keyword>
<keyword evidence="1 7" id="KW-0723">Serine/threonine-protein kinase</keyword>
<dbReference type="Proteomes" id="UP000003786">
    <property type="component" value="Chromosome 2"/>
</dbReference>
<dbReference type="InterPro" id="IPR017441">
    <property type="entry name" value="Protein_kinase_ATP_BS"/>
</dbReference>
<dbReference type="InterPro" id="IPR008271">
    <property type="entry name" value="Ser/Thr_kinase_AS"/>
</dbReference>
<dbReference type="PROSITE" id="PS00108">
    <property type="entry name" value="PROTEIN_KINASE_ST"/>
    <property type="match status" value="1"/>
</dbReference>
<feature type="domain" description="Protein kinase" evidence="8">
    <location>
        <begin position="53"/>
        <end position="310"/>
    </location>
</feature>
<dbReference type="GeneID" id="20714524"/>
<evidence type="ECO:0000313" key="9">
    <source>
        <dbReference type="EMBL" id="BAM40110.1"/>
    </source>
</evidence>
<accession>J4D7D1</accession>
<dbReference type="RefSeq" id="XP_009690411.1">
    <property type="nucleotide sequence ID" value="XM_009692116.1"/>
</dbReference>
<dbReference type="Gene3D" id="1.10.510.10">
    <property type="entry name" value="Transferase(Phosphotransferase) domain 1"/>
    <property type="match status" value="1"/>
</dbReference>
<evidence type="ECO:0000256" key="7">
    <source>
        <dbReference type="RuleBase" id="RU000304"/>
    </source>
</evidence>
<evidence type="ECO:0000256" key="5">
    <source>
        <dbReference type="ARBA" id="ARBA00022840"/>
    </source>
</evidence>
<keyword evidence="5 6" id="KW-0067">ATP-binding</keyword>
<dbReference type="eggNOG" id="KOG0616">
    <property type="taxonomic scope" value="Eukaryota"/>
</dbReference>
<evidence type="ECO:0000313" key="10">
    <source>
        <dbReference type="Proteomes" id="UP000003786"/>
    </source>
</evidence>
<keyword evidence="10" id="KW-1185">Reference proteome</keyword>
<dbReference type="InterPro" id="IPR011009">
    <property type="entry name" value="Kinase-like_dom_sf"/>
</dbReference>
<protein>
    <submittedName>
        <fullName evidence="9">cAMP-dependent protein kinase catalytic subunit</fullName>
    </submittedName>
</protein>
<dbReference type="OrthoDB" id="63267at2759"/>
<gene>
    <name evidence="9" type="ORF">TOT_020000373</name>
</gene>
<dbReference type="OMA" id="KHTVVKL"/>
<dbReference type="PROSITE" id="PS00107">
    <property type="entry name" value="PROTEIN_KINASE_ATP"/>
    <property type="match status" value="1"/>
</dbReference>
<proteinExistence type="inferred from homology"/>
<evidence type="ECO:0000259" key="8">
    <source>
        <dbReference type="PROSITE" id="PS50011"/>
    </source>
</evidence>
<comment type="similarity">
    <text evidence="7">Belongs to the protein kinase superfamily.</text>
</comment>
<dbReference type="Gene3D" id="3.30.200.20">
    <property type="entry name" value="Phosphorylase Kinase, domain 1"/>
    <property type="match status" value="1"/>
</dbReference>
<dbReference type="CDD" id="cd05580">
    <property type="entry name" value="STKc_PKA_like"/>
    <property type="match status" value="1"/>
</dbReference>
<reference evidence="9 10" key="1">
    <citation type="journal article" date="2012" name="MBio">
        <title>Comparative genome analysis of three eukaryotic parasites with differing abilities to transform leukocytes reveals key mediators of Theileria-induced leukocyte transformation.</title>
        <authorList>
            <person name="Hayashida K."/>
            <person name="Hara Y."/>
            <person name="Abe T."/>
            <person name="Yamasaki C."/>
            <person name="Toyoda A."/>
            <person name="Kosuge T."/>
            <person name="Suzuki Y."/>
            <person name="Sato Y."/>
            <person name="Kawashima S."/>
            <person name="Katayama T."/>
            <person name="Wakaguri H."/>
            <person name="Inoue N."/>
            <person name="Homma K."/>
            <person name="Tada-Umezaki M."/>
            <person name="Yagi Y."/>
            <person name="Fujii Y."/>
            <person name="Habara T."/>
            <person name="Kanehisa M."/>
            <person name="Watanabe H."/>
            <person name="Ito K."/>
            <person name="Gojobori T."/>
            <person name="Sugawara H."/>
            <person name="Imanishi T."/>
            <person name="Weir W."/>
            <person name="Gardner M."/>
            <person name="Pain A."/>
            <person name="Shiels B."/>
            <person name="Hattori M."/>
            <person name="Nene V."/>
            <person name="Sugimoto C."/>
        </authorList>
    </citation>
    <scope>NUCLEOTIDE SEQUENCE [LARGE SCALE GENOMIC DNA]</scope>
    <source>
        <strain evidence="9 10">Shintoku</strain>
    </source>
</reference>
<evidence type="ECO:0000256" key="6">
    <source>
        <dbReference type="PROSITE-ProRule" id="PRU10141"/>
    </source>
</evidence>
<organism evidence="9 10">
    <name type="scientific">Theileria orientalis strain Shintoku</name>
    <dbReference type="NCBI Taxonomy" id="869250"/>
    <lineage>
        <taxon>Eukaryota</taxon>
        <taxon>Sar</taxon>
        <taxon>Alveolata</taxon>
        <taxon>Apicomplexa</taxon>
        <taxon>Aconoidasida</taxon>
        <taxon>Piroplasmida</taxon>
        <taxon>Theileriidae</taxon>
        <taxon>Theileria</taxon>
    </lineage>
</organism>
<evidence type="ECO:0000256" key="1">
    <source>
        <dbReference type="ARBA" id="ARBA00022527"/>
    </source>
</evidence>
<evidence type="ECO:0000256" key="3">
    <source>
        <dbReference type="ARBA" id="ARBA00022741"/>
    </source>
</evidence>
<dbReference type="PANTHER" id="PTHR24353:SF37">
    <property type="entry name" value="CAMP-DEPENDENT PROTEIN KINASE CATALYTIC SUBUNIT PRKX"/>
    <property type="match status" value="1"/>
</dbReference>
<dbReference type="GO" id="GO:0005952">
    <property type="term" value="C:cAMP-dependent protein kinase complex"/>
    <property type="evidence" value="ECO:0007669"/>
    <property type="project" value="TreeGrafter"/>
</dbReference>
<name>J4D7D1_THEOR</name>
<dbReference type="PROSITE" id="PS50011">
    <property type="entry name" value="PROTEIN_KINASE_DOM"/>
    <property type="match status" value="1"/>
</dbReference>
<dbReference type="VEuPathDB" id="PiroplasmaDB:TOT_020000373"/>
<evidence type="ECO:0000256" key="2">
    <source>
        <dbReference type="ARBA" id="ARBA00022679"/>
    </source>
</evidence>
<dbReference type="GO" id="GO:0004691">
    <property type="term" value="F:cAMP-dependent protein kinase activity"/>
    <property type="evidence" value="ECO:0007669"/>
    <property type="project" value="TreeGrafter"/>
</dbReference>
<keyword evidence="2" id="KW-0808">Transferase</keyword>
<dbReference type="AlphaFoldDB" id="J4D7D1"/>
<dbReference type="PANTHER" id="PTHR24353">
    <property type="entry name" value="CYCLIC NUCLEOTIDE-DEPENDENT PROTEIN KINASE"/>
    <property type="match status" value="1"/>
</dbReference>
<dbReference type="STRING" id="869250.J4D7D1"/>
<dbReference type="Pfam" id="PF00069">
    <property type="entry name" value="Pkinase"/>
    <property type="match status" value="1"/>
</dbReference>
<dbReference type="SUPFAM" id="SSF56112">
    <property type="entry name" value="Protein kinase-like (PK-like)"/>
    <property type="match status" value="1"/>
</dbReference>
<feature type="binding site" evidence="6">
    <location>
        <position position="85"/>
    </location>
    <ligand>
        <name>ATP</name>
        <dbReference type="ChEBI" id="CHEBI:30616"/>
    </ligand>
</feature>